<evidence type="ECO:0000313" key="2">
    <source>
        <dbReference type="Proteomes" id="UP001516400"/>
    </source>
</evidence>
<comment type="caution">
    <text evidence="1">The sequence shown here is derived from an EMBL/GenBank/DDBJ whole genome shotgun (WGS) entry which is preliminary data.</text>
</comment>
<dbReference type="EMBL" id="JABFTP020000062">
    <property type="protein sequence ID" value="KAL3272367.1"/>
    <property type="molecule type" value="Genomic_DNA"/>
</dbReference>
<evidence type="ECO:0008006" key="3">
    <source>
        <dbReference type="Google" id="ProtNLM"/>
    </source>
</evidence>
<gene>
    <name evidence="1" type="ORF">HHI36_013846</name>
</gene>
<name>A0ABD2N1S0_9CUCU</name>
<evidence type="ECO:0000313" key="1">
    <source>
        <dbReference type="EMBL" id="KAL3272367.1"/>
    </source>
</evidence>
<dbReference type="Proteomes" id="UP001516400">
    <property type="component" value="Unassembled WGS sequence"/>
</dbReference>
<keyword evidence="2" id="KW-1185">Reference proteome</keyword>
<proteinExistence type="predicted"/>
<organism evidence="1 2">
    <name type="scientific">Cryptolaemus montrouzieri</name>
    <dbReference type="NCBI Taxonomy" id="559131"/>
    <lineage>
        <taxon>Eukaryota</taxon>
        <taxon>Metazoa</taxon>
        <taxon>Ecdysozoa</taxon>
        <taxon>Arthropoda</taxon>
        <taxon>Hexapoda</taxon>
        <taxon>Insecta</taxon>
        <taxon>Pterygota</taxon>
        <taxon>Neoptera</taxon>
        <taxon>Endopterygota</taxon>
        <taxon>Coleoptera</taxon>
        <taxon>Polyphaga</taxon>
        <taxon>Cucujiformia</taxon>
        <taxon>Coccinelloidea</taxon>
        <taxon>Coccinellidae</taxon>
        <taxon>Scymninae</taxon>
        <taxon>Scymnini</taxon>
        <taxon>Cryptolaemus</taxon>
    </lineage>
</organism>
<protein>
    <recommendedName>
        <fullName evidence="3">C2H2-type domain-containing protein</fullName>
    </recommendedName>
</protein>
<reference evidence="1 2" key="1">
    <citation type="journal article" date="2021" name="BMC Biol.">
        <title>Horizontally acquired antibacterial genes associated with adaptive radiation of ladybird beetles.</title>
        <authorList>
            <person name="Li H.S."/>
            <person name="Tang X.F."/>
            <person name="Huang Y.H."/>
            <person name="Xu Z.Y."/>
            <person name="Chen M.L."/>
            <person name="Du X.Y."/>
            <person name="Qiu B.Y."/>
            <person name="Chen P.T."/>
            <person name="Zhang W."/>
            <person name="Slipinski A."/>
            <person name="Escalona H.E."/>
            <person name="Waterhouse R.M."/>
            <person name="Zwick A."/>
            <person name="Pang H."/>
        </authorList>
    </citation>
    <scope>NUCLEOTIDE SEQUENCE [LARGE SCALE GENOMIC DNA]</scope>
    <source>
        <strain evidence="1">SYSU2018</strain>
    </source>
</reference>
<dbReference type="AlphaFoldDB" id="A0ABD2N1S0"/>
<sequence>MNLLITKTLLSIEAELEKEKKETKQSSVSTQLSNRASYANFNVDIAGPASLLSNLVFWGFKDNITIEEHAVRPWVTLNTSQLINYPYVEVEFNSPELSFKRSFEPRINRYMSGCADMLYEKSSFIIGKHRINPTTSKFIFPTSLLQKYIEVYKTRMFSEITQDQRLELSVILDQFCKDMVDININNNVAENRQVTFNIGKNLYKRSKKISNQKDDKEPIVIYNEVFLPRLISSFRYFTGMQEYTLEGKRIVSTKNNGSNMMMNFKPIISYKCTYCKIGFVGPSGMVKMQDHLEKNHQREQPLLCLLCKKSFELTQLSEQRWKCVCQK</sequence>
<accession>A0ABD2N1S0</accession>